<dbReference type="SUPFAM" id="SSF52980">
    <property type="entry name" value="Restriction endonuclease-like"/>
    <property type="match status" value="1"/>
</dbReference>
<dbReference type="InterPro" id="IPR011335">
    <property type="entry name" value="Restrct_endonuc-II-like"/>
</dbReference>
<organism evidence="1 2">
    <name type="scientific">Candidatus Schekmanbacteria bacterium RBG_13_48_7</name>
    <dbReference type="NCBI Taxonomy" id="1817878"/>
    <lineage>
        <taxon>Bacteria</taxon>
        <taxon>Candidatus Schekmaniibacteriota</taxon>
    </lineage>
</organism>
<evidence type="ECO:0000313" key="2">
    <source>
        <dbReference type="Proteomes" id="UP000179266"/>
    </source>
</evidence>
<dbReference type="EMBL" id="MGDD01000234">
    <property type="protein sequence ID" value="OGL44223.1"/>
    <property type="molecule type" value="Genomic_DNA"/>
</dbReference>
<reference evidence="1 2" key="1">
    <citation type="journal article" date="2016" name="Nat. Commun.">
        <title>Thousands of microbial genomes shed light on interconnected biogeochemical processes in an aquifer system.</title>
        <authorList>
            <person name="Anantharaman K."/>
            <person name="Brown C.T."/>
            <person name="Hug L.A."/>
            <person name="Sharon I."/>
            <person name="Castelle C.J."/>
            <person name="Probst A.J."/>
            <person name="Thomas B.C."/>
            <person name="Singh A."/>
            <person name="Wilkins M.J."/>
            <person name="Karaoz U."/>
            <person name="Brodie E.L."/>
            <person name="Williams K.H."/>
            <person name="Hubbard S.S."/>
            <person name="Banfield J.F."/>
        </authorList>
    </citation>
    <scope>NUCLEOTIDE SEQUENCE [LARGE SCALE GENOMIC DNA]</scope>
</reference>
<accession>A0A1F7RRQ2</accession>
<dbReference type="GO" id="GO:0009307">
    <property type="term" value="P:DNA restriction-modification system"/>
    <property type="evidence" value="ECO:0007669"/>
    <property type="project" value="InterPro"/>
</dbReference>
<dbReference type="Proteomes" id="UP000179266">
    <property type="component" value="Unassembled WGS sequence"/>
</dbReference>
<evidence type="ECO:0000313" key="1">
    <source>
        <dbReference type="EMBL" id="OGL44223.1"/>
    </source>
</evidence>
<proteinExistence type="predicted"/>
<protein>
    <submittedName>
        <fullName evidence="1">Uncharacterized protein</fullName>
    </submittedName>
</protein>
<dbReference type="Pfam" id="PF09195">
    <property type="entry name" value="Endonuc-BglII"/>
    <property type="match status" value="1"/>
</dbReference>
<dbReference type="AlphaFoldDB" id="A0A1F7RRQ2"/>
<name>A0A1F7RRQ2_9BACT</name>
<sequence>MTDFSKGIASIPNKIRNKYEIHEWKHAASILQLDFLSEWRYLIDVLNSFDLKCSSILEPGGRKSPIAISVNGMFEKSGWKER</sequence>
<comment type="caution">
    <text evidence="1">The sequence shown here is derived from an EMBL/GenBank/DDBJ whole genome shotgun (WGS) entry which is preliminary data.</text>
</comment>
<gene>
    <name evidence="1" type="ORF">A2161_03190</name>
</gene>
<dbReference type="InterPro" id="IPR015278">
    <property type="entry name" value="BglII-like"/>
</dbReference>
<dbReference type="GO" id="GO:0009036">
    <property type="term" value="F:type II site-specific deoxyribonuclease activity"/>
    <property type="evidence" value="ECO:0007669"/>
    <property type="project" value="InterPro"/>
</dbReference>